<reference evidence="1 2" key="1">
    <citation type="submission" date="2018-11" db="EMBL/GenBank/DDBJ databases">
        <title>Complete genome sequence of Nocardioides baekrokdamisoli strain KCTC 39748.</title>
        <authorList>
            <person name="Kang S.W."/>
            <person name="Lee K.C."/>
            <person name="Kim K.K."/>
            <person name="Kim J.S."/>
            <person name="Kim D.S."/>
            <person name="Ko S.H."/>
            <person name="Yang S.H."/>
            <person name="Shin Y.K."/>
            <person name="Lee J.S."/>
        </authorList>
    </citation>
    <scope>NUCLEOTIDE SEQUENCE [LARGE SCALE GENOMIC DNA]</scope>
    <source>
        <strain evidence="1 2">KCTC 39748</strain>
    </source>
</reference>
<evidence type="ECO:0000313" key="1">
    <source>
        <dbReference type="EMBL" id="BBH16620.1"/>
    </source>
</evidence>
<dbReference type="KEGG" id="nbe:Back2_09070"/>
<protein>
    <recommendedName>
        <fullName evidence="3">Cyclase</fullName>
    </recommendedName>
</protein>
<dbReference type="OrthoDB" id="9801773at2"/>
<dbReference type="InterPro" id="IPR023393">
    <property type="entry name" value="START-like_dom_sf"/>
</dbReference>
<dbReference type="SUPFAM" id="SSF55961">
    <property type="entry name" value="Bet v1-like"/>
    <property type="match status" value="1"/>
</dbReference>
<accession>A0A3G9ICF1</accession>
<dbReference type="Gene3D" id="3.30.530.20">
    <property type="match status" value="1"/>
</dbReference>
<keyword evidence="2" id="KW-1185">Reference proteome</keyword>
<dbReference type="EMBL" id="AP019307">
    <property type="protein sequence ID" value="BBH16620.1"/>
    <property type="molecule type" value="Genomic_DNA"/>
</dbReference>
<dbReference type="CDD" id="cd07820">
    <property type="entry name" value="SRPBCC_3"/>
    <property type="match status" value="1"/>
</dbReference>
<organism evidence="1 2">
    <name type="scientific">Nocardioides baekrokdamisoli</name>
    <dbReference type="NCBI Taxonomy" id="1804624"/>
    <lineage>
        <taxon>Bacteria</taxon>
        <taxon>Bacillati</taxon>
        <taxon>Actinomycetota</taxon>
        <taxon>Actinomycetes</taxon>
        <taxon>Propionibacteriales</taxon>
        <taxon>Nocardioidaceae</taxon>
        <taxon>Nocardioides</taxon>
    </lineage>
</organism>
<dbReference type="RefSeq" id="WP_125567146.1">
    <property type="nucleotide sequence ID" value="NZ_AP019307.1"/>
</dbReference>
<sequence length="149" mass="16678">MPVIRLETVIHAPIEACFDLSLSVDFHVESMDPSGERAVAGVTSGVMELGDQVAWAARHFGIPVRMTSLISAYERPSFFVDEQLRGPFKRWRHEHWFESVDDGTWMIDVVEFAAPAGPIGILVEQVGLTAYMAKLLRQRNTHLKAALET</sequence>
<evidence type="ECO:0000313" key="2">
    <source>
        <dbReference type="Proteomes" id="UP000271573"/>
    </source>
</evidence>
<name>A0A3G9ICF1_9ACTN</name>
<proteinExistence type="predicted"/>
<dbReference type="AlphaFoldDB" id="A0A3G9ICF1"/>
<gene>
    <name evidence="1" type="ORF">Back2_09070</name>
</gene>
<dbReference type="Proteomes" id="UP000271573">
    <property type="component" value="Chromosome"/>
</dbReference>
<evidence type="ECO:0008006" key="3">
    <source>
        <dbReference type="Google" id="ProtNLM"/>
    </source>
</evidence>